<comment type="caution">
    <text evidence="3">The sequence shown here is derived from an EMBL/GenBank/DDBJ whole genome shotgun (WGS) entry which is preliminary data.</text>
</comment>
<dbReference type="Pfam" id="PF25353">
    <property type="entry name" value="PH_2nd_LRR"/>
    <property type="match status" value="1"/>
</dbReference>
<sequence>MAPAVKENGGSKDRRKSMNLFSRGSLTGLTQINTDVFSSDSLQNGGKKDKKKVGKRASLLGLGPGSSPEPSQDGSITLVKSSDKLDSAKLRPKTLQKSRPSSIFGSLGRKSLTHVEEEDAYSQHTGTPESPELESMHLHVGKTSSRTVLYHGEIQTTSGMFRKKKEYLVLTDTHLLRFKSQARASEVFSSIPKPYGRNSTTRHPSTTSIGSLQEVQSNHSHTSAEHENQIPLRHIVTVHRLEDGRPFFTTEVVYLDEDSYGVGSIQLMLHDPKDADLWHSSIRGAAQKARLLMTEPFPEKIVRYLVAAVDSVEDYDADHFQIFRVARRTTTKAGRSADDLQKMGSSVFYLVVGINKAHLVPLPDFSAPSARISNTKIGRCSWGIVSLVDLRVTYDDDRFELAFRQPCRAAETLELAASASPDVAFALLRAWRHLKPLWDDHNFNYSGPRRIVDTCETGLALDEDELDCFDRTLAAYCLAYNTSPGNVQYAVDWEAEDAPEFWLWPPKYSNKYTLAELLAVMRALRCNEKFRSISFRDIDLHALHSTIDGSGIEHAACSTRGGISIEKYFGLNPKDKSLLYQEIQALALKSGKLRRMDFTNCLPRRRPKDNFDFDGREVDKDPGCEVVGALLPLCQAQLTNVNWIILNGIELGETDLDSLVPAMQRSQAKLRAIECSHCGLNDRGIMQLITHLDRQNATLEYINLSDNPGRINLEQFQASMSRFTMLRKLNLSRTTWTTGDQPLVLPEILMTWKLQELVLDGVPINAQTLESISTYLASPMSDDLYKLKLDQCTLNGDDVALLMHSMVRFPGEIRELELHVSANRFEKGVSEIVKAIRANHAPTHLFLRMIEFAKEDHFRELLQALRANKTIRCLDISKASLPYDAGEDTCEAMRLVFEDNETLEDLDISGEQAHLEVTRFGIGLNSALQGLKKNKTLKTLRIMYQNLGLEGANTLSSVLESDTGLTNIYCEHNDINLQGFTTLVNSLAKNYKIVYLPFLQDDQSTTMKRMNANMRESRRTATSAKNDHHLKSSVRRTLTNFGVGQSKPDKPELTPHDVDEVVRLLNERWQQQMTRLDQFLERNRNMAAGIPGFGPDGGESILSEEIMRPMTALGDQGILEQVLSNTTPKIELSNPVEAQVTNQTKIQTAAVETGSEWVNGNSKENGRKERVMELDDEERPITAKMTNGSGKGNAFVFELGGLENGMFAMDSEFEIEPFANELGRHT</sequence>
<dbReference type="AlphaFoldDB" id="A0A1E1L5X0"/>
<dbReference type="InterPro" id="IPR032675">
    <property type="entry name" value="LRR_dom_sf"/>
</dbReference>
<feature type="domain" description="PH" evidence="2">
    <location>
        <begin position="147"/>
        <end position="287"/>
    </location>
</feature>
<feature type="compositionally biased region" description="Polar residues" evidence="1">
    <location>
        <begin position="197"/>
        <end position="221"/>
    </location>
</feature>
<evidence type="ECO:0000313" key="3">
    <source>
        <dbReference type="EMBL" id="CZT05929.1"/>
    </source>
</evidence>
<proteinExistence type="predicted"/>
<accession>A0A1E1L5X0</accession>
<dbReference type="PROSITE" id="PS50003">
    <property type="entry name" value="PH_DOMAIN"/>
    <property type="match status" value="1"/>
</dbReference>
<dbReference type="InterPro" id="IPR001849">
    <property type="entry name" value="PH_domain"/>
</dbReference>
<evidence type="ECO:0000313" key="4">
    <source>
        <dbReference type="Proteomes" id="UP000178129"/>
    </source>
</evidence>
<feature type="compositionally biased region" description="Polar residues" evidence="1">
    <location>
        <begin position="68"/>
        <end position="80"/>
    </location>
</feature>
<dbReference type="STRING" id="914237.A0A1E1L5X0"/>
<dbReference type="SMART" id="SM00233">
    <property type="entry name" value="PH"/>
    <property type="match status" value="1"/>
</dbReference>
<dbReference type="PANTHER" id="PTHR24114">
    <property type="entry name" value="LEUCINE RICH REPEAT FAMILY PROTEIN"/>
    <property type="match status" value="1"/>
</dbReference>
<dbReference type="InParanoid" id="A0A1E1L5X0"/>
<dbReference type="InterPro" id="IPR052394">
    <property type="entry name" value="LRR-containing"/>
</dbReference>
<protein>
    <recommendedName>
        <fullName evidence="2">PH domain-containing protein</fullName>
    </recommendedName>
</protein>
<dbReference type="SUPFAM" id="SSF52047">
    <property type="entry name" value="RNI-like"/>
    <property type="match status" value="1"/>
</dbReference>
<keyword evidence="4" id="KW-1185">Reference proteome</keyword>
<dbReference type="InterPro" id="IPR057334">
    <property type="entry name" value="PH_2nd_LRR"/>
</dbReference>
<evidence type="ECO:0000259" key="2">
    <source>
        <dbReference type="PROSITE" id="PS50003"/>
    </source>
</evidence>
<dbReference type="Proteomes" id="UP000178129">
    <property type="component" value="Unassembled WGS sequence"/>
</dbReference>
<evidence type="ECO:0000256" key="1">
    <source>
        <dbReference type="SAM" id="MobiDB-lite"/>
    </source>
</evidence>
<feature type="region of interest" description="Disordered" evidence="1">
    <location>
        <begin position="191"/>
        <end position="228"/>
    </location>
</feature>
<dbReference type="EMBL" id="FJUW01000037">
    <property type="protein sequence ID" value="CZT05929.1"/>
    <property type="molecule type" value="Genomic_DNA"/>
</dbReference>
<dbReference type="Gene3D" id="3.80.10.10">
    <property type="entry name" value="Ribonuclease Inhibitor"/>
    <property type="match status" value="1"/>
</dbReference>
<reference evidence="4" key="1">
    <citation type="submission" date="2016-03" db="EMBL/GenBank/DDBJ databases">
        <authorList>
            <person name="Ploux O."/>
        </authorList>
    </citation>
    <scope>NUCLEOTIDE SEQUENCE [LARGE SCALE GENOMIC DNA]</scope>
    <source>
        <strain evidence="4">UK7</strain>
    </source>
</reference>
<feature type="region of interest" description="Disordered" evidence="1">
    <location>
        <begin position="1"/>
        <end position="136"/>
    </location>
</feature>
<dbReference type="PANTHER" id="PTHR24114:SF41">
    <property type="entry name" value="PH DOMAIN-CONTAINING PROTEIN"/>
    <property type="match status" value="1"/>
</dbReference>
<name>A0A1E1L5X0_9HELO</name>
<gene>
    <name evidence="3" type="ORF">RCO7_05221</name>
</gene>
<feature type="compositionally biased region" description="Polar residues" evidence="1">
    <location>
        <begin position="19"/>
        <end position="44"/>
    </location>
</feature>
<organism evidence="3 4">
    <name type="scientific">Rhynchosporium graminicola</name>
    <dbReference type="NCBI Taxonomy" id="2792576"/>
    <lineage>
        <taxon>Eukaryota</taxon>
        <taxon>Fungi</taxon>
        <taxon>Dikarya</taxon>
        <taxon>Ascomycota</taxon>
        <taxon>Pezizomycotina</taxon>
        <taxon>Leotiomycetes</taxon>
        <taxon>Helotiales</taxon>
        <taxon>Ploettnerulaceae</taxon>
        <taxon>Rhynchosporium</taxon>
    </lineage>
</organism>